<dbReference type="PANTHER" id="PTHR46276:SF1">
    <property type="entry name" value="E3 UBIQUITIN-PROTEIN LIGASE UBR5"/>
    <property type="match status" value="1"/>
</dbReference>
<dbReference type="SUPFAM" id="SSF50985">
    <property type="entry name" value="RCC1/BLIP-II"/>
    <property type="match status" value="1"/>
</dbReference>
<feature type="domain" description="E3 ubiquitin-protein ligase UBR5 ubiquitin-associated" evidence="2">
    <location>
        <begin position="89"/>
        <end position="125"/>
    </location>
</feature>
<proteinExistence type="predicted"/>
<feature type="compositionally biased region" description="Low complexity" evidence="1">
    <location>
        <begin position="416"/>
        <end position="428"/>
    </location>
</feature>
<dbReference type="Pfam" id="PF11547">
    <property type="entry name" value="E3_UbLigase_EDD"/>
    <property type="match status" value="1"/>
</dbReference>
<accession>A0A1I8BKI1</accession>
<dbReference type="GO" id="GO:0005737">
    <property type="term" value="C:cytoplasm"/>
    <property type="evidence" value="ECO:0007669"/>
    <property type="project" value="TreeGrafter"/>
</dbReference>
<evidence type="ECO:0000313" key="4">
    <source>
        <dbReference type="WBParaSite" id="MhA1_Contig301.frz3.gene23"/>
    </source>
</evidence>
<dbReference type="GO" id="GO:0043130">
    <property type="term" value="F:ubiquitin binding"/>
    <property type="evidence" value="ECO:0007669"/>
    <property type="project" value="InterPro"/>
</dbReference>
<name>A0A1I8BKI1_MELHA</name>
<dbReference type="WBParaSite" id="MhA1_Contig301.frz3.gene23">
    <property type="protein sequence ID" value="MhA1_Contig301.frz3.gene23"/>
    <property type="gene ID" value="MhA1_Contig301.frz3.gene23"/>
</dbReference>
<dbReference type="GO" id="GO:0005634">
    <property type="term" value="C:nucleus"/>
    <property type="evidence" value="ECO:0007669"/>
    <property type="project" value="TreeGrafter"/>
</dbReference>
<dbReference type="GO" id="GO:0000209">
    <property type="term" value="P:protein polyubiquitination"/>
    <property type="evidence" value="ECO:0007669"/>
    <property type="project" value="TreeGrafter"/>
</dbReference>
<dbReference type="GO" id="GO:0090263">
    <property type="term" value="P:positive regulation of canonical Wnt signaling pathway"/>
    <property type="evidence" value="ECO:0007669"/>
    <property type="project" value="TreeGrafter"/>
</dbReference>
<dbReference type="InterPro" id="IPR009091">
    <property type="entry name" value="RCC1/BLIP-II"/>
</dbReference>
<sequence length="595" mass="65844">MYKPCKHQRKNESIIFDDINKAIPATDAPTLIYPLNSQSNAAQPGTSTSTVAAIRDSLNNYRAAAISGVLSLVRARLLPVIGCQSTVKIRVVLQGKSRDVIVRELQRTNLNVNEAENKLLSRDDDEMDDLDDTSEAYLHEELLSLLDAGLRSDGSGAAAAALLDSDSIYSAGDGYEYLISRDLAKRKGEDKTKDQNKDNADSSQSIQEHFFLDERFTYWGENDNDVTDGSTKFQFPAEVTKFLKIAELIVLADNGKLYGWSWEIDSTPNNSPHLANSFLFPIIEGEADVDSILDIESCGLRTAVLTKSGHVGSFVDISCGNRLGRILSETPIEVAEPIGKLLCCTLYSAILTKDGNIFWRSANAYDSYNGEKLHQQKEKRVSFNCVGPNILVAGNRKRNAPSAQAENEQQSSTAQPSSGISSNPGNNNSGSDFAGKESAWNLKDCIFIHEEAVNDTSIVKIVDGAYCGIVSIVYSGDICHAYKQCTSSMKFNLYLHGRQKLDSFNKLFALFIRRRILPPKSVAKIVRCFPFKSEYYMNIAYELTRNSIAAVNQFARAHFAGDISPILIQSYNGSCLHLYCLLYHLCPFISKRTFD</sequence>
<dbReference type="AlphaFoldDB" id="A0A1I8BKI1"/>
<organism evidence="3 4">
    <name type="scientific">Meloidogyne hapla</name>
    <name type="common">Root-knot nematode worm</name>
    <dbReference type="NCBI Taxonomy" id="6305"/>
    <lineage>
        <taxon>Eukaryota</taxon>
        <taxon>Metazoa</taxon>
        <taxon>Ecdysozoa</taxon>
        <taxon>Nematoda</taxon>
        <taxon>Chromadorea</taxon>
        <taxon>Rhabditida</taxon>
        <taxon>Tylenchina</taxon>
        <taxon>Tylenchomorpha</taxon>
        <taxon>Tylenchoidea</taxon>
        <taxon>Meloidogynidae</taxon>
        <taxon>Meloidogyninae</taxon>
        <taxon>Meloidogyne</taxon>
    </lineage>
</organism>
<dbReference type="Gene3D" id="1.10.8.10">
    <property type="entry name" value="DNA helicase RuvA subunit, C-terminal domain"/>
    <property type="match status" value="1"/>
</dbReference>
<dbReference type="PANTHER" id="PTHR46276">
    <property type="entry name" value="E3 UBIQUITIN-PROTEIN LIGASE UBR5"/>
    <property type="match status" value="1"/>
</dbReference>
<evidence type="ECO:0000256" key="1">
    <source>
        <dbReference type="SAM" id="MobiDB-lite"/>
    </source>
</evidence>
<evidence type="ECO:0000259" key="2">
    <source>
        <dbReference type="Pfam" id="PF11547"/>
    </source>
</evidence>
<feature type="region of interest" description="Disordered" evidence="1">
    <location>
        <begin position="398"/>
        <end position="428"/>
    </location>
</feature>
<reference evidence="4" key="1">
    <citation type="submission" date="2016-11" db="UniProtKB">
        <authorList>
            <consortium name="WormBaseParasite"/>
        </authorList>
    </citation>
    <scope>IDENTIFICATION</scope>
</reference>
<feature type="compositionally biased region" description="Polar residues" evidence="1">
    <location>
        <begin position="401"/>
        <end position="415"/>
    </location>
</feature>
<protein>
    <submittedName>
        <fullName evidence="4">E3_UbLigase_EDD domain-containing protein</fullName>
    </submittedName>
</protein>
<dbReference type="Proteomes" id="UP000095281">
    <property type="component" value="Unplaced"/>
</dbReference>
<dbReference type="GO" id="GO:0034450">
    <property type="term" value="F:ubiquitin-ubiquitin ligase activity"/>
    <property type="evidence" value="ECO:0007669"/>
    <property type="project" value="TreeGrafter"/>
</dbReference>
<evidence type="ECO:0000313" key="3">
    <source>
        <dbReference type="Proteomes" id="UP000095281"/>
    </source>
</evidence>
<dbReference type="InterPro" id="IPR024725">
    <property type="entry name" value="UBR5_UBA"/>
</dbReference>
<keyword evidence="3" id="KW-1185">Reference proteome</keyword>